<comment type="caution">
    <text evidence="2">The sequence shown here is derived from an EMBL/GenBank/DDBJ whole genome shotgun (WGS) entry which is preliminary data.</text>
</comment>
<dbReference type="AlphaFoldDB" id="A0A545V110"/>
<feature type="transmembrane region" description="Helical" evidence="1">
    <location>
        <begin position="520"/>
        <end position="544"/>
    </location>
</feature>
<keyword evidence="1" id="KW-1133">Transmembrane helix</keyword>
<evidence type="ECO:0000313" key="3">
    <source>
        <dbReference type="Proteomes" id="UP000315783"/>
    </source>
</evidence>
<evidence type="ECO:0000256" key="1">
    <source>
        <dbReference type="SAM" id="Phobius"/>
    </source>
</evidence>
<feature type="transmembrane region" description="Helical" evidence="1">
    <location>
        <begin position="105"/>
        <end position="125"/>
    </location>
</feature>
<sequence>MEHLNTSPYFENEACFMSNTDVKLSLDLKLPEDGASTFNYKDEEHSQVANSTLRSRSRSVWGPLLAWVGSLGFTILYALFIYQIFILADPTVGSWVFDASLTNLLLSIFSQLYGMLLGFILRALLDALRWSLAARESGSKGVSAALFFQLSPATDIFSTLQMVPDVAIPNPWGFVKLALPLIGLGFGSVLKFQGSFEYHFIPQGPTINVFSGTLPPDLSPLGHIPGSYMAGFFDTWSQHLMSYQRYSSPWPVSDCHGKCASIFLPGSIETTRKVTSKLSDTVLQGGLFNAVDSIRVASAPGVAVRFDPVPNDFKPFDMDTECRTYLTNPELNDGIQLCLRQVGSSIAAGWNACTTVVEYLKRCNDTDTWARAPVTTTTMMAMYRQNATTVYDRHDLSIRNIVATSSPALYHTAAADMSRIWNYTFRSMEGADAFDLAVINLNIKKMAWKYRAYTEFFPDHDTPVELLRNVLAVPIQFSVAALQYVNYTAADPTHKRPFPSELRTTATGGYSIKRYAGPAWVAWTFIAAGAAVVVATGACFAWILAQQRPVPRKSGVGEVDFMSKLPGLRGGASGTDACPDGFEEFIADVQKNPKYSARSISKALRRRRVRLSAKGQHYDDSTTGDLSVLQLSPNKSREIGLGPSER</sequence>
<protein>
    <submittedName>
        <fullName evidence="2">Uncharacterized protein</fullName>
    </submittedName>
</protein>
<name>A0A545V110_9HYPO</name>
<dbReference type="OrthoDB" id="5139479at2759"/>
<keyword evidence="1" id="KW-0812">Transmembrane</keyword>
<gene>
    <name evidence="2" type="ORF">IF1G_06383</name>
</gene>
<evidence type="ECO:0000313" key="2">
    <source>
        <dbReference type="EMBL" id="TQV95396.1"/>
    </source>
</evidence>
<dbReference type="Proteomes" id="UP000315783">
    <property type="component" value="Unassembled WGS sequence"/>
</dbReference>
<keyword evidence="3" id="KW-1185">Reference proteome</keyword>
<accession>A0A545V110</accession>
<dbReference type="EMBL" id="SPUK01000008">
    <property type="protein sequence ID" value="TQV95396.1"/>
    <property type="molecule type" value="Genomic_DNA"/>
</dbReference>
<feature type="transmembrane region" description="Helical" evidence="1">
    <location>
        <begin position="64"/>
        <end position="85"/>
    </location>
</feature>
<organism evidence="2 3">
    <name type="scientific">Cordyceps javanica</name>
    <dbReference type="NCBI Taxonomy" id="43265"/>
    <lineage>
        <taxon>Eukaryota</taxon>
        <taxon>Fungi</taxon>
        <taxon>Dikarya</taxon>
        <taxon>Ascomycota</taxon>
        <taxon>Pezizomycotina</taxon>
        <taxon>Sordariomycetes</taxon>
        <taxon>Hypocreomycetidae</taxon>
        <taxon>Hypocreales</taxon>
        <taxon>Cordycipitaceae</taxon>
        <taxon>Cordyceps</taxon>
    </lineage>
</organism>
<keyword evidence="1" id="KW-0472">Membrane</keyword>
<proteinExistence type="predicted"/>
<reference evidence="2 3" key="1">
    <citation type="journal article" date="2019" name="Appl. Microbiol. Biotechnol.">
        <title>Genome sequence of Isaria javanica and comparative genome analysis insights into family S53 peptidase evolution in fungal entomopathogens.</title>
        <authorList>
            <person name="Lin R."/>
            <person name="Zhang X."/>
            <person name="Xin B."/>
            <person name="Zou M."/>
            <person name="Gao Y."/>
            <person name="Qin F."/>
            <person name="Hu Q."/>
            <person name="Xie B."/>
            <person name="Cheng X."/>
        </authorList>
    </citation>
    <scope>NUCLEOTIDE SEQUENCE [LARGE SCALE GENOMIC DNA]</scope>
    <source>
        <strain evidence="2 3">IJ1G</strain>
    </source>
</reference>
<dbReference type="STRING" id="43265.A0A545V110"/>